<evidence type="ECO:0000259" key="5">
    <source>
        <dbReference type="PROSITE" id="PS50048"/>
    </source>
</evidence>
<feature type="region of interest" description="Disordered" evidence="4">
    <location>
        <begin position="241"/>
        <end position="261"/>
    </location>
</feature>
<sequence length="928" mass="103382">MTDQVIESSTRASRSGDGIGRGGAYGSLSEAEKPANETSEPTSSSTTAATPTTPLTSHSTANNQLTATAAPPKLRSCVVCRSRKVRCDKQSPCSNCRRAGIPCVVPSADRPPRWARRLERVAHNAAAGERAAQAADTPTAQVMERLRSLEGLVKDLSSQLEQAHVAANSSTGNSPASSTQDRDGDLQRSAPPTAATATIQSQFGRLVLGDASRSRYVSSGFWSRVNDELDEIRMETQHLAEADLDASEDEELSGTSPSTYELERTASERHAFLFQHNLNSSGPDLRELHPLPSQIPFLLDVFKENVNAAVQIVHMPTVNKIARRSRGTDIASLTPANEALMFSIYYAAITSMEEDDVSFLFPNFVNLPTYARHYLHPKVMNNFGSTKTNLNLKYRLGLEHALARADFLNVPDIVLVQAFVIFLLLVRRHDSPRWVWMMTGLLIRMAQALGLHRDGLHFKHLTPFEVDLRRRVWYAVCALDVRASEDQGTDLTIQYGSFDTKLPWNINDDDIDVHTKDTPIERHGITDMTLAVVAMEISNISRQMMFPGTSLDEQNRLLDTIYAQLQNRYLRFSTASGNIAHWVIVVVTRLVGAKLTLFTHLPVLFSSPSEHFSDEVRNKLLVAAIEVAEFNDALNSEKACRHWRWIYQTYTHWHAIVYLLIDICRRPWSPLIDRAWVALHSPWLIPARSKLDKGLRTWVPLRKLMLKARKHRDTEIERLRSDTSAARQVELDDRKLPIPSTVGSISASAAAEFFRERWRMLVGLTKLAEEQTQVKKQPLSVFSNTVNSTQVFQVTPGLSANTTRSGIGSPSIYQPANSNAIHESSHTASAPPTAYDAMALDQPFSNGPNLNVFSEDTRNWSGSQPDNGGLLGWFWADTDPTVDVFADVNLDAMDFNVDLEGGIDWHNWVESAKDMEMDAHVNTRNPNG</sequence>
<evidence type="ECO:0000313" key="6">
    <source>
        <dbReference type="EMBL" id="TRX89962.1"/>
    </source>
</evidence>
<evidence type="ECO:0000256" key="3">
    <source>
        <dbReference type="ARBA" id="ARBA00023242"/>
    </source>
</evidence>
<dbReference type="InterPro" id="IPR001138">
    <property type="entry name" value="Zn2Cys6_DnaBD"/>
</dbReference>
<feature type="compositionally biased region" description="Low complexity" evidence="4">
    <location>
        <begin position="38"/>
        <end position="61"/>
    </location>
</feature>
<comment type="caution">
    <text evidence="6">The sequence shown here is derived from an EMBL/GenBank/DDBJ whole genome shotgun (WGS) entry which is preliminary data.</text>
</comment>
<dbReference type="OrthoDB" id="3989227at2759"/>
<dbReference type="PROSITE" id="PS50048">
    <property type="entry name" value="ZN2_CY6_FUNGAL_2"/>
    <property type="match status" value="1"/>
</dbReference>
<evidence type="ECO:0000256" key="1">
    <source>
        <dbReference type="ARBA" id="ARBA00004123"/>
    </source>
</evidence>
<gene>
    <name evidence="6" type="ORF">FHL15_009063</name>
</gene>
<dbReference type="CDD" id="cd12148">
    <property type="entry name" value="fungal_TF_MHR"/>
    <property type="match status" value="1"/>
</dbReference>
<dbReference type="STRING" id="2512241.A0A553HPT7"/>
<feature type="domain" description="Zn(2)-C6 fungal-type" evidence="5">
    <location>
        <begin position="76"/>
        <end position="105"/>
    </location>
</feature>
<organism evidence="6 7">
    <name type="scientific">Xylaria flabelliformis</name>
    <dbReference type="NCBI Taxonomy" id="2512241"/>
    <lineage>
        <taxon>Eukaryota</taxon>
        <taxon>Fungi</taxon>
        <taxon>Dikarya</taxon>
        <taxon>Ascomycota</taxon>
        <taxon>Pezizomycotina</taxon>
        <taxon>Sordariomycetes</taxon>
        <taxon>Xylariomycetidae</taxon>
        <taxon>Xylariales</taxon>
        <taxon>Xylariaceae</taxon>
        <taxon>Xylaria</taxon>
    </lineage>
</organism>
<dbReference type="SMART" id="SM00906">
    <property type="entry name" value="Fungal_trans"/>
    <property type="match status" value="1"/>
</dbReference>
<dbReference type="InterPro" id="IPR036864">
    <property type="entry name" value="Zn2-C6_fun-type_DNA-bd_sf"/>
</dbReference>
<dbReference type="GO" id="GO:0003677">
    <property type="term" value="F:DNA binding"/>
    <property type="evidence" value="ECO:0007669"/>
    <property type="project" value="InterPro"/>
</dbReference>
<keyword evidence="2" id="KW-0479">Metal-binding</keyword>
<dbReference type="PANTHER" id="PTHR31001">
    <property type="entry name" value="UNCHARACTERIZED TRANSCRIPTIONAL REGULATORY PROTEIN"/>
    <property type="match status" value="1"/>
</dbReference>
<comment type="subcellular location">
    <subcellularLocation>
        <location evidence="1">Nucleus</location>
    </subcellularLocation>
</comment>
<dbReference type="Pfam" id="PF00172">
    <property type="entry name" value="Zn_clus"/>
    <property type="match status" value="1"/>
</dbReference>
<dbReference type="CDD" id="cd00067">
    <property type="entry name" value="GAL4"/>
    <property type="match status" value="1"/>
</dbReference>
<evidence type="ECO:0000256" key="4">
    <source>
        <dbReference type="SAM" id="MobiDB-lite"/>
    </source>
</evidence>
<dbReference type="PANTHER" id="PTHR31001:SF50">
    <property type="entry name" value="ZN(II)2CYS6 TRANSCRIPTION FACTOR (EUROFUNG)"/>
    <property type="match status" value="1"/>
</dbReference>
<dbReference type="Pfam" id="PF04082">
    <property type="entry name" value="Fungal_trans"/>
    <property type="match status" value="1"/>
</dbReference>
<dbReference type="EMBL" id="VFLP01000060">
    <property type="protein sequence ID" value="TRX89962.1"/>
    <property type="molecule type" value="Genomic_DNA"/>
</dbReference>
<reference evidence="7" key="1">
    <citation type="submission" date="2019-06" db="EMBL/GenBank/DDBJ databases">
        <title>Draft genome sequence of the griseofulvin-producing fungus Xylaria cubensis strain G536.</title>
        <authorList>
            <person name="Mead M.E."/>
            <person name="Raja H.A."/>
            <person name="Steenwyk J.L."/>
            <person name="Knowles S.L."/>
            <person name="Oberlies N.H."/>
            <person name="Rokas A."/>
        </authorList>
    </citation>
    <scope>NUCLEOTIDE SEQUENCE [LARGE SCALE GENOMIC DNA]</scope>
    <source>
        <strain evidence="7">G536</strain>
    </source>
</reference>
<dbReference type="InterPro" id="IPR007219">
    <property type="entry name" value="XnlR_reg_dom"/>
</dbReference>
<dbReference type="Gene3D" id="4.10.240.10">
    <property type="entry name" value="Zn(2)-C6 fungal-type DNA-binding domain"/>
    <property type="match status" value="1"/>
</dbReference>
<accession>A0A553HPT7</accession>
<evidence type="ECO:0000256" key="2">
    <source>
        <dbReference type="ARBA" id="ARBA00022723"/>
    </source>
</evidence>
<keyword evidence="7" id="KW-1185">Reference proteome</keyword>
<feature type="compositionally biased region" description="Polar residues" evidence="4">
    <location>
        <begin position="160"/>
        <end position="179"/>
    </location>
</feature>
<dbReference type="GO" id="GO:0006351">
    <property type="term" value="P:DNA-templated transcription"/>
    <property type="evidence" value="ECO:0007669"/>
    <property type="project" value="InterPro"/>
</dbReference>
<evidence type="ECO:0000313" key="7">
    <source>
        <dbReference type="Proteomes" id="UP000319160"/>
    </source>
</evidence>
<keyword evidence="3" id="KW-0539">Nucleus</keyword>
<dbReference type="PROSITE" id="PS00463">
    <property type="entry name" value="ZN2_CY6_FUNGAL_1"/>
    <property type="match status" value="1"/>
</dbReference>
<dbReference type="Proteomes" id="UP000319160">
    <property type="component" value="Unassembled WGS sequence"/>
</dbReference>
<feature type="compositionally biased region" description="Polar residues" evidence="4">
    <location>
        <begin position="1"/>
        <end position="13"/>
    </location>
</feature>
<dbReference type="GO" id="GO:0005634">
    <property type="term" value="C:nucleus"/>
    <property type="evidence" value="ECO:0007669"/>
    <property type="project" value="UniProtKB-SubCell"/>
</dbReference>
<protein>
    <recommendedName>
        <fullName evidence="5">Zn(2)-C6 fungal-type domain-containing protein</fullName>
    </recommendedName>
</protein>
<feature type="region of interest" description="Disordered" evidence="4">
    <location>
        <begin position="160"/>
        <end position="197"/>
    </location>
</feature>
<name>A0A553HPT7_9PEZI</name>
<feature type="region of interest" description="Disordered" evidence="4">
    <location>
        <begin position="1"/>
        <end position="68"/>
    </location>
</feature>
<dbReference type="SUPFAM" id="SSF57701">
    <property type="entry name" value="Zn2/Cys6 DNA-binding domain"/>
    <property type="match status" value="1"/>
</dbReference>
<proteinExistence type="predicted"/>
<dbReference type="AlphaFoldDB" id="A0A553HPT7"/>
<dbReference type="InterPro" id="IPR050613">
    <property type="entry name" value="Sec_Metabolite_Reg"/>
</dbReference>
<dbReference type="SMART" id="SM00066">
    <property type="entry name" value="GAL4"/>
    <property type="match status" value="1"/>
</dbReference>
<feature type="compositionally biased region" description="Acidic residues" evidence="4">
    <location>
        <begin position="242"/>
        <end position="252"/>
    </location>
</feature>
<dbReference type="GO" id="GO:0008270">
    <property type="term" value="F:zinc ion binding"/>
    <property type="evidence" value="ECO:0007669"/>
    <property type="project" value="InterPro"/>
</dbReference>
<dbReference type="GO" id="GO:0000981">
    <property type="term" value="F:DNA-binding transcription factor activity, RNA polymerase II-specific"/>
    <property type="evidence" value="ECO:0007669"/>
    <property type="project" value="InterPro"/>
</dbReference>